<proteinExistence type="inferred from homology"/>
<dbReference type="SUPFAM" id="SSF89372">
    <property type="entry name" value="Fucose-specific lectin"/>
    <property type="match status" value="1"/>
</dbReference>
<name>A0A3N4M811_9PEZI</name>
<evidence type="ECO:0000256" key="1">
    <source>
        <dbReference type="ARBA" id="ARBA00009042"/>
    </source>
</evidence>
<protein>
    <submittedName>
        <fullName evidence="2">Uncharacterized protein</fullName>
    </submittedName>
</protein>
<dbReference type="AlphaFoldDB" id="A0A3N4M811"/>
<dbReference type="Pfam" id="PF07938">
    <property type="entry name" value="Fungal_lectin"/>
    <property type="match status" value="1"/>
</dbReference>
<keyword evidence="3" id="KW-1185">Reference proteome</keyword>
<gene>
    <name evidence="2" type="ORF">L211DRAFT_844610</name>
</gene>
<dbReference type="STRING" id="1051890.A0A3N4M811"/>
<dbReference type="Proteomes" id="UP000267821">
    <property type="component" value="Unassembled WGS sequence"/>
</dbReference>
<accession>A0A3N4M811</accession>
<dbReference type="EMBL" id="ML121527">
    <property type="protein sequence ID" value="RPB29669.1"/>
    <property type="molecule type" value="Genomic_DNA"/>
</dbReference>
<dbReference type="OrthoDB" id="5415729at2759"/>
<dbReference type="InParanoid" id="A0A3N4M811"/>
<evidence type="ECO:0000313" key="2">
    <source>
        <dbReference type="EMBL" id="RPB29669.1"/>
    </source>
</evidence>
<evidence type="ECO:0000313" key="3">
    <source>
        <dbReference type="Proteomes" id="UP000267821"/>
    </source>
</evidence>
<comment type="similarity">
    <text evidence="1">Belongs to the fungal fucose-specific lectin family.</text>
</comment>
<organism evidence="2 3">
    <name type="scientific">Terfezia boudieri ATCC MYA-4762</name>
    <dbReference type="NCBI Taxonomy" id="1051890"/>
    <lineage>
        <taxon>Eukaryota</taxon>
        <taxon>Fungi</taxon>
        <taxon>Dikarya</taxon>
        <taxon>Ascomycota</taxon>
        <taxon>Pezizomycotina</taxon>
        <taxon>Pezizomycetes</taxon>
        <taxon>Pezizales</taxon>
        <taxon>Pezizaceae</taxon>
        <taxon>Terfezia</taxon>
    </lineage>
</organism>
<dbReference type="InterPro" id="IPR012475">
    <property type="entry name" value="Fungal_lectin"/>
</dbReference>
<sequence length="311" mass="34069">MSSDSDLPHKSGGLASFPTWAYKYGQYSITHLPIVQDSQGRIVQNIPGRPSRGGDIIVDLDRNPSRNGIALIGWNEDMQGAPLERCFSANGGPGAVWYDGSLQGQFIAAPYSSIAANSQSGSKTRVYFQDEKNQIRELYKEGVDTFDPFVLVENNRPAALKGTRIATDSNVNGASEVYYQSPTLDWVLDGAGIQANFKLADEFPYTPGAPIAVAGSVSQGGARVFTVNKEGRLVVTAYDKSNLSWKPSAELVKVQPTRQIWVSNHPQPYHGQLFRHPTTAFVSQSNNHTVITRVGFTDTTFEGWDVLPHDF</sequence>
<dbReference type="Gene3D" id="2.120.10.70">
    <property type="entry name" value="Fucose-specific lectin"/>
    <property type="match status" value="1"/>
</dbReference>
<reference evidence="2 3" key="1">
    <citation type="journal article" date="2018" name="Nat. Ecol. Evol.">
        <title>Pezizomycetes genomes reveal the molecular basis of ectomycorrhizal truffle lifestyle.</title>
        <authorList>
            <person name="Murat C."/>
            <person name="Payen T."/>
            <person name="Noel B."/>
            <person name="Kuo A."/>
            <person name="Morin E."/>
            <person name="Chen J."/>
            <person name="Kohler A."/>
            <person name="Krizsan K."/>
            <person name="Balestrini R."/>
            <person name="Da Silva C."/>
            <person name="Montanini B."/>
            <person name="Hainaut M."/>
            <person name="Levati E."/>
            <person name="Barry K.W."/>
            <person name="Belfiori B."/>
            <person name="Cichocki N."/>
            <person name="Clum A."/>
            <person name="Dockter R.B."/>
            <person name="Fauchery L."/>
            <person name="Guy J."/>
            <person name="Iotti M."/>
            <person name="Le Tacon F."/>
            <person name="Lindquist E.A."/>
            <person name="Lipzen A."/>
            <person name="Malagnac F."/>
            <person name="Mello A."/>
            <person name="Molinier V."/>
            <person name="Miyauchi S."/>
            <person name="Poulain J."/>
            <person name="Riccioni C."/>
            <person name="Rubini A."/>
            <person name="Sitrit Y."/>
            <person name="Splivallo R."/>
            <person name="Traeger S."/>
            <person name="Wang M."/>
            <person name="Zifcakova L."/>
            <person name="Wipf D."/>
            <person name="Zambonelli A."/>
            <person name="Paolocci F."/>
            <person name="Nowrousian M."/>
            <person name="Ottonello S."/>
            <person name="Baldrian P."/>
            <person name="Spatafora J.W."/>
            <person name="Henrissat B."/>
            <person name="Nagy L.G."/>
            <person name="Aury J.M."/>
            <person name="Wincker P."/>
            <person name="Grigoriev I.V."/>
            <person name="Bonfante P."/>
            <person name="Martin F.M."/>
        </authorList>
    </citation>
    <scope>NUCLEOTIDE SEQUENCE [LARGE SCALE GENOMIC DNA]</scope>
    <source>
        <strain evidence="2 3">ATCC MYA-4762</strain>
    </source>
</reference>